<protein>
    <submittedName>
        <fullName evidence="2">Uncharacterized protein</fullName>
    </submittedName>
</protein>
<evidence type="ECO:0000313" key="2">
    <source>
        <dbReference type="EMBL" id="KAA9131970.1"/>
    </source>
</evidence>
<gene>
    <name evidence="2" type="ORF">F3N42_07290</name>
</gene>
<reference evidence="2 3" key="1">
    <citation type="submission" date="2019-09" db="EMBL/GenBank/DDBJ databases">
        <title>Wenzhouxiangella sp. Genome sequencing and assembly.</title>
        <authorList>
            <person name="Zhang R."/>
        </authorList>
    </citation>
    <scope>NUCLEOTIDE SEQUENCE [LARGE SCALE GENOMIC DNA]</scope>
    <source>
        <strain evidence="2 3">W260</strain>
    </source>
</reference>
<evidence type="ECO:0000256" key="1">
    <source>
        <dbReference type="SAM" id="MobiDB-lite"/>
    </source>
</evidence>
<evidence type="ECO:0000313" key="3">
    <source>
        <dbReference type="Proteomes" id="UP000325372"/>
    </source>
</evidence>
<dbReference type="Proteomes" id="UP000325372">
    <property type="component" value="Unassembled WGS sequence"/>
</dbReference>
<proteinExistence type="predicted"/>
<dbReference type="InterPro" id="IPR021077">
    <property type="entry name" value="Phage_phi-Lf_Orf112"/>
</dbReference>
<dbReference type="RefSeq" id="WP_150863760.1">
    <property type="nucleotide sequence ID" value="NZ_VYXP01000004.1"/>
</dbReference>
<organism evidence="2 3">
    <name type="scientific">Marinihelvus fidelis</name>
    <dbReference type="NCBI Taxonomy" id="2613842"/>
    <lineage>
        <taxon>Bacteria</taxon>
        <taxon>Pseudomonadati</taxon>
        <taxon>Pseudomonadota</taxon>
        <taxon>Gammaproteobacteria</taxon>
        <taxon>Chromatiales</taxon>
        <taxon>Wenzhouxiangellaceae</taxon>
        <taxon>Marinihelvus</taxon>
    </lineage>
</organism>
<keyword evidence="3" id="KW-1185">Reference proteome</keyword>
<dbReference type="AlphaFoldDB" id="A0A5N0TAK7"/>
<dbReference type="Pfam" id="PF12375">
    <property type="entry name" value="DUF3653"/>
    <property type="match status" value="1"/>
</dbReference>
<feature type="compositionally biased region" description="Polar residues" evidence="1">
    <location>
        <begin position="54"/>
        <end position="67"/>
    </location>
</feature>
<accession>A0A5N0TAK7</accession>
<feature type="region of interest" description="Disordered" evidence="1">
    <location>
        <begin position="54"/>
        <end position="90"/>
    </location>
</feature>
<sequence length="90" mass="9969">MNIEPTGKWDGWSFEDGRLISPAGDAFTPSCIMACFFVRQMKRFGLARTCASTLPANSSRYSPNNDVDCSPPSPPRAGVARSRWRRSDLV</sequence>
<comment type="caution">
    <text evidence="2">The sequence shown here is derived from an EMBL/GenBank/DDBJ whole genome shotgun (WGS) entry which is preliminary data.</text>
</comment>
<name>A0A5N0TAK7_9GAMM</name>
<dbReference type="EMBL" id="VYXP01000004">
    <property type="protein sequence ID" value="KAA9131970.1"/>
    <property type="molecule type" value="Genomic_DNA"/>
</dbReference>